<dbReference type="InterPro" id="IPR006311">
    <property type="entry name" value="TAT_signal"/>
</dbReference>
<dbReference type="Pfam" id="PF05506">
    <property type="entry name" value="PLipase_C_C"/>
    <property type="match status" value="2"/>
</dbReference>
<organism evidence="6 7">
    <name type="scientific">Candidatus Acidiferrum panamense</name>
    <dbReference type="NCBI Taxonomy" id="2741543"/>
    <lineage>
        <taxon>Bacteria</taxon>
        <taxon>Pseudomonadati</taxon>
        <taxon>Acidobacteriota</taxon>
        <taxon>Terriglobia</taxon>
        <taxon>Candidatus Acidiferrales</taxon>
        <taxon>Candidatus Acidiferrum</taxon>
    </lineage>
</organism>
<dbReference type="CDD" id="cd16014">
    <property type="entry name" value="PLC"/>
    <property type="match status" value="1"/>
</dbReference>
<evidence type="ECO:0000259" key="5">
    <source>
        <dbReference type="Pfam" id="PF05506"/>
    </source>
</evidence>
<dbReference type="EMBL" id="JACDQQ010001808">
    <property type="protein sequence ID" value="MBA0087056.1"/>
    <property type="molecule type" value="Genomic_DNA"/>
</dbReference>
<proteinExistence type="inferred from homology"/>
<keyword evidence="3" id="KW-0378">Hydrolase</keyword>
<dbReference type="PANTHER" id="PTHR31956">
    <property type="entry name" value="NON-SPECIFIC PHOSPHOLIPASE C4-RELATED"/>
    <property type="match status" value="1"/>
</dbReference>
<feature type="domain" description="Bacterial phospholipase C C-terminal" evidence="5">
    <location>
        <begin position="601"/>
        <end position="679"/>
    </location>
</feature>
<dbReference type="InterPro" id="IPR007312">
    <property type="entry name" value="Phosphoesterase"/>
</dbReference>
<sequence length="683" mass="74228">MSTDRREFLKLLSAAAAASAFPASISRALAIPANNRTGTINDVEHVVFMMQENRAFDHYFGTLRGVRGFGDPRAVKLPTGNSVFYQPDASNPDGFVLPFRPNAANLGQMYLLDTPHGWNDTHAAWNGGVYDQWVPNKGEASMAHLERRDIPYHYALADAFTVCDAYHCSVLGPTDPNRYHMWTGWVGNDGDHKAPHGPVINNAEVGYDWQTYPELLQAAGISWKVYQDVGTGLDAADFWGFTDNAFIGNYGDNALLYFLQYQNAPDGSPLALKARTGTNILKSGTLFDPFRADVLNNQLPQVSWIVAPEGYTEHGNWPSNFGAYYVSQMLDALTANPDVWSKTVFLYMFDENDGFFDHLVPPTPPRSRAEGISTVGTANELFEGVEGSDYPPERFVAGPYGLGVRVPMIVISPWSKGGWVNSQVFDHTSLIRFLERRFGVMEPNITAWRRAITGDLTSAFDFASPNAAVVALPDTSSFQPSNLNRHPDYVPKPPANQALPQQEPGTRPARALPYELQADAQVNASGVQVSFRNTGKAGAVFQVRSADGQTGPRTYSVGAGDATSDNFAASGGKYDLLVYGPNGFLRSFAGGVAGGSANVAISTVYDRQSGGIALVLQNRAASALTVSVFDAYSGQTQARLLEPQESVTFASTLQASFGWYDFTVTVNSDPGFRRQVAGHVETG</sequence>
<feature type="domain" description="Bacterial phospholipase C C-terminal" evidence="5">
    <location>
        <begin position="508"/>
        <end position="590"/>
    </location>
</feature>
<evidence type="ECO:0000256" key="4">
    <source>
        <dbReference type="SAM" id="MobiDB-lite"/>
    </source>
</evidence>
<dbReference type="EC" id="3.1.4.3" evidence="2"/>
<keyword evidence="7" id="KW-1185">Reference proteome</keyword>
<accession>A0A7V8NTA3</accession>
<dbReference type="GO" id="GO:0016042">
    <property type="term" value="P:lipid catabolic process"/>
    <property type="evidence" value="ECO:0007669"/>
    <property type="project" value="InterPro"/>
</dbReference>
<dbReference type="GO" id="GO:0034480">
    <property type="term" value="F:phosphatidylcholine phospholipase C activity"/>
    <property type="evidence" value="ECO:0007669"/>
    <property type="project" value="UniProtKB-EC"/>
</dbReference>
<dbReference type="Gene3D" id="3.40.720.10">
    <property type="entry name" value="Alkaline Phosphatase, subunit A"/>
    <property type="match status" value="2"/>
</dbReference>
<protein>
    <recommendedName>
        <fullName evidence="2">phospholipase C</fullName>
        <ecNumber evidence="2">3.1.4.3</ecNumber>
    </recommendedName>
</protein>
<dbReference type="Pfam" id="PF04185">
    <property type="entry name" value="Phosphoesterase"/>
    <property type="match status" value="1"/>
</dbReference>
<dbReference type="NCBIfam" id="TIGR03396">
    <property type="entry name" value="PC_PLC"/>
    <property type="match status" value="1"/>
</dbReference>
<gene>
    <name evidence="6" type="ORF">HRJ53_18895</name>
</gene>
<comment type="similarity">
    <text evidence="1">Belongs to the bacterial phospholipase C family.</text>
</comment>
<reference evidence="6" key="1">
    <citation type="submission" date="2020-06" db="EMBL/GenBank/DDBJ databases">
        <title>Legume-microbial interactions unlock mineral nutrients during tropical forest succession.</title>
        <authorList>
            <person name="Epihov D.Z."/>
        </authorList>
    </citation>
    <scope>NUCLEOTIDE SEQUENCE [LARGE SCALE GENOMIC DNA]</scope>
    <source>
        <strain evidence="6">Pan2503</strain>
    </source>
</reference>
<dbReference type="PANTHER" id="PTHR31956:SF1">
    <property type="entry name" value="NON-SPECIFIC PHOSPHOLIPASE C1"/>
    <property type="match status" value="1"/>
</dbReference>
<evidence type="ECO:0000256" key="2">
    <source>
        <dbReference type="ARBA" id="ARBA00012018"/>
    </source>
</evidence>
<dbReference type="AlphaFoldDB" id="A0A7V8NTA3"/>
<evidence type="ECO:0000313" key="6">
    <source>
        <dbReference type="EMBL" id="MBA0087056.1"/>
    </source>
</evidence>
<feature type="region of interest" description="Disordered" evidence="4">
    <location>
        <begin position="480"/>
        <end position="507"/>
    </location>
</feature>
<evidence type="ECO:0000256" key="3">
    <source>
        <dbReference type="ARBA" id="ARBA00022801"/>
    </source>
</evidence>
<comment type="caution">
    <text evidence="6">The sequence shown here is derived from an EMBL/GenBank/DDBJ whole genome shotgun (WGS) entry which is preliminary data.</text>
</comment>
<feature type="non-terminal residue" evidence="6">
    <location>
        <position position="683"/>
    </location>
</feature>
<name>A0A7V8NTA3_9BACT</name>
<dbReference type="InterPro" id="IPR008475">
    <property type="entry name" value="PLipase_C_C"/>
</dbReference>
<dbReference type="Proteomes" id="UP000567293">
    <property type="component" value="Unassembled WGS sequence"/>
</dbReference>
<dbReference type="InterPro" id="IPR017850">
    <property type="entry name" value="Alkaline_phosphatase_core_sf"/>
</dbReference>
<dbReference type="PROSITE" id="PS51318">
    <property type="entry name" value="TAT"/>
    <property type="match status" value="1"/>
</dbReference>
<dbReference type="InterPro" id="IPR017767">
    <property type="entry name" value="PC-PLC"/>
</dbReference>
<evidence type="ECO:0000313" key="7">
    <source>
        <dbReference type="Proteomes" id="UP000567293"/>
    </source>
</evidence>
<evidence type="ECO:0000256" key="1">
    <source>
        <dbReference type="ARBA" id="ARBA00009717"/>
    </source>
</evidence>